<dbReference type="AlphaFoldDB" id="A0A1X2HAV4"/>
<dbReference type="Gene3D" id="3.30.40.10">
    <property type="entry name" value="Zinc/RING finger domain, C3HC4 (zinc finger)"/>
    <property type="match status" value="1"/>
</dbReference>
<evidence type="ECO:0000256" key="2">
    <source>
        <dbReference type="ARBA" id="ARBA00022490"/>
    </source>
</evidence>
<evidence type="ECO:0000256" key="1">
    <source>
        <dbReference type="ARBA" id="ARBA00004496"/>
    </source>
</evidence>
<comment type="subcellular location">
    <subcellularLocation>
        <location evidence="1">Cytoplasm</location>
    </subcellularLocation>
</comment>
<evidence type="ECO:0000259" key="12">
    <source>
        <dbReference type="PROSITE" id="PS50897"/>
    </source>
</evidence>
<dbReference type="OMA" id="LIRECKM"/>
<dbReference type="FunFam" id="3.30.40.10:FF:000143">
    <property type="entry name" value="Regulator of gluconeogenesis Rmd5"/>
    <property type="match status" value="1"/>
</dbReference>
<dbReference type="GO" id="GO:0061630">
    <property type="term" value="F:ubiquitin protein ligase activity"/>
    <property type="evidence" value="ECO:0007669"/>
    <property type="project" value="InterPro"/>
</dbReference>
<dbReference type="PROSITE" id="PS51867">
    <property type="entry name" value="ZF_RING_GID"/>
    <property type="match status" value="1"/>
</dbReference>
<keyword evidence="3" id="KW-0479">Metal-binding</keyword>
<dbReference type="InterPro" id="IPR001841">
    <property type="entry name" value="Znf_RING"/>
</dbReference>
<gene>
    <name evidence="14" type="ORF">BCR43DRAFT_493581</name>
</gene>
<dbReference type="SMART" id="SM00668">
    <property type="entry name" value="CTLH"/>
    <property type="match status" value="1"/>
</dbReference>
<keyword evidence="15" id="KW-1185">Reference proteome</keyword>
<dbReference type="InterPro" id="IPR013083">
    <property type="entry name" value="Znf_RING/FYVE/PHD"/>
</dbReference>
<feature type="domain" description="CTLH" evidence="12">
    <location>
        <begin position="162"/>
        <end position="219"/>
    </location>
</feature>
<dbReference type="FunCoup" id="A0A1X2HAV4">
    <property type="interactions" value="423"/>
</dbReference>
<evidence type="ECO:0000256" key="6">
    <source>
        <dbReference type="ARBA" id="ARBA00061136"/>
    </source>
</evidence>
<dbReference type="CDD" id="cd16652">
    <property type="entry name" value="dRING_Rmd5p-like"/>
    <property type="match status" value="1"/>
</dbReference>
<sequence>MDDLIRHSRAIEKSQKKLEDELSSSLDDLSVLLEQTKNEITQDPTRLQSSLAHLQETTTKQFEKLPDEKVCKDHDKPFFRVQREYNSAVNKLKSDIEKRFKQDLSVISNPEAFSGKSHLLHRAMALHFIREGQFELCDTFMKESGIDDEDELYVKTELLKGEFRKMYSIMQELEERDLANAITWARENHEALRKMGSSLEFNIHRLRYIQLLAEQKPMEALMYGRELFAPFADKHLTEIKRLMTSMIYYRDIAESPYADMYSPTLWADIRIEFQRDFCALLNMSADSPLYASVLVGTTALPVIMKLYKIMSAKKTEWSQQDELPVEIPLSEDLRFHSVFACPVSKEQATEDNPPMMMPCGHVICRESLTRLSRSSRYGRNAMRFKCPYCPSESAADQAIQVYF</sequence>
<dbReference type="PROSITE" id="PS50896">
    <property type="entry name" value="LISH"/>
    <property type="match status" value="1"/>
</dbReference>
<dbReference type="GO" id="GO:0034657">
    <property type="term" value="C:GID complex"/>
    <property type="evidence" value="ECO:0007669"/>
    <property type="project" value="TreeGrafter"/>
</dbReference>
<dbReference type="GO" id="GO:0005634">
    <property type="term" value="C:nucleus"/>
    <property type="evidence" value="ECO:0007669"/>
    <property type="project" value="TreeGrafter"/>
</dbReference>
<dbReference type="SMART" id="SM00184">
    <property type="entry name" value="RING"/>
    <property type="match status" value="1"/>
</dbReference>
<keyword evidence="4 9" id="KW-0863">Zinc-finger</keyword>
<evidence type="ECO:0000259" key="11">
    <source>
        <dbReference type="PROSITE" id="PS50089"/>
    </source>
</evidence>
<dbReference type="Pfam" id="PF10607">
    <property type="entry name" value="CTLH"/>
    <property type="match status" value="1"/>
</dbReference>
<evidence type="ECO:0000256" key="7">
    <source>
        <dbReference type="ARBA" id="ARBA00075398"/>
    </source>
</evidence>
<dbReference type="InterPro" id="IPR044063">
    <property type="entry name" value="ZF_RING_GID"/>
</dbReference>
<evidence type="ECO:0000256" key="9">
    <source>
        <dbReference type="PROSITE-ProRule" id="PRU00175"/>
    </source>
</evidence>
<evidence type="ECO:0000256" key="4">
    <source>
        <dbReference type="ARBA" id="ARBA00022771"/>
    </source>
</evidence>
<evidence type="ECO:0000313" key="15">
    <source>
        <dbReference type="Proteomes" id="UP000242180"/>
    </source>
</evidence>
<dbReference type="SUPFAM" id="SSF57850">
    <property type="entry name" value="RING/U-box"/>
    <property type="match status" value="1"/>
</dbReference>
<dbReference type="InterPro" id="IPR006595">
    <property type="entry name" value="CTLH_C"/>
</dbReference>
<dbReference type="InterPro" id="IPR027370">
    <property type="entry name" value="Znf-RING_euk"/>
</dbReference>
<dbReference type="InterPro" id="IPR013144">
    <property type="entry name" value="CRA_dom"/>
</dbReference>
<evidence type="ECO:0000313" key="14">
    <source>
        <dbReference type="EMBL" id="ORY95779.1"/>
    </source>
</evidence>
<dbReference type="Pfam" id="PF13445">
    <property type="entry name" value="zf-RING_UBOX"/>
    <property type="match status" value="1"/>
</dbReference>
<dbReference type="PANTHER" id="PTHR12170:SF3">
    <property type="entry name" value="GH10162P"/>
    <property type="match status" value="1"/>
</dbReference>
<dbReference type="GO" id="GO:0008270">
    <property type="term" value="F:zinc ion binding"/>
    <property type="evidence" value="ECO:0007669"/>
    <property type="project" value="UniProtKB-KW"/>
</dbReference>
<feature type="domain" description="RING-Gid-type" evidence="13">
    <location>
        <begin position="341"/>
        <end position="389"/>
    </location>
</feature>
<evidence type="ECO:0000259" key="13">
    <source>
        <dbReference type="PROSITE" id="PS51867"/>
    </source>
</evidence>
<keyword evidence="5" id="KW-0862">Zinc</keyword>
<dbReference type="PROSITE" id="PS50897">
    <property type="entry name" value="CTLH"/>
    <property type="match status" value="1"/>
</dbReference>
<dbReference type="GO" id="GO:0005737">
    <property type="term" value="C:cytoplasm"/>
    <property type="evidence" value="ECO:0007669"/>
    <property type="project" value="UniProtKB-SubCell"/>
</dbReference>
<evidence type="ECO:0000256" key="8">
    <source>
        <dbReference type="ARBA" id="ARBA00080744"/>
    </source>
</evidence>
<dbReference type="PROSITE" id="PS50089">
    <property type="entry name" value="ZF_RING_2"/>
    <property type="match status" value="1"/>
</dbReference>
<keyword evidence="2" id="KW-0963">Cytoplasm</keyword>
<protein>
    <recommendedName>
        <fullName evidence="8">GID complex catalytic subunit 2</fullName>
    </recommendedName>
    <alternativeName>
        <fullName evidence="7">Glucose-induced degradation protein 2</fullName>
    </alternativeName>
</protein>
<feature type="domain" description="RING-type" evidence="11">
    <location>
        <begin position="341"/>
        <end position="389"/>
    </location>
</feature>
<organism evidence="14 15">
    <name type="scientific">Syncephalastrum racemosum</name>
    <name type="common">Filamentous fungus</name>
    <dbReference type="NCBI Taxonomy" id="13706"/>
    <lineage>
        <taxon>Eukaryota</taxon>
        <taxon>Fungi</taxon>
        <taxon>Fungi incertae sedis</taxon>
        <taxon>Mucoromycota</taxon>
        <taxon>Mucoromycotina</taxon>
        <taxon>Mucoromycetes</taxon>
        <taxon>Mucorales</taxon>
        <taxon>Syncephalastraceae</taxon>
        <taxon>Syncephalastrum</taxon>
    </lineage>
</organism>
<feature type="zinc finger region" description="RING-Gid-type" evidence="10">
    <location>
        <begin position="341"/>
        <end position="389"/>
    </location>
</feature>
<proteinExistence type="inferred from homology"/>
<dbReference type="InterPro" id="IPR045098">
    <property type="entry name" value="Fyv10_fam"/>
</dbReference>
<accession>A0A1X2HAV4</accession>
<evidence type="ECO:0000256" key="10">
    <source>
        <dbReference type="PROSITE-ProRule" id="PRU01215"/>
    </source>
</evidence>
<dbReference type="STRING" id="13706.A0A1X2HAV4"/>
<comment type="similarity">
    <text evidence="6">Belongs to the RMD5/GID2 family.</text>
</comment>
<dbReference type="SMART" id="SM00757">
    <property type="entry name" value="CRA"/>
    <property type="match status" value="1"/>
</dbReference>
<dbReference type="Proteomes" id="UP000242180">
    <property type="component" value="Unassembled WGS sequence"/>
</dbReference>
<dbReference type="PANTHER" id="PTHR12170">
    <property type="entry name" value="MACROPHAGE ERYTHROBLAST ATTACHER-RELATED"/>
    <property type="match status" value="1"/>
</dbReference>
<dbReference type="OrthoDB" id="1933281at2759"/>
<dbReference type="InterPro" id="IPR024964">
    <property type="entry name" value="CTLH/CRA"/>
</dbReference>
<evidence type="ECO:0000256" key="5">
    <source>
        <dbReference type="ARBA" id="ARBA00022833"/>
    </source>
</evidence>
<name>A0A1X2HAV4_SYNRA</name>
<dbReference type="EMBL" id="MCGN01000006">
    <property type="protein sequence ID" value="ORY95779.1"/>
    <property type="molecule type" value="Genomic_DNA"/>
</dbReference>
<evidence type="ECO:0000256" key="3">
    <source>
        <dbReference type="ARBA" id="ARBA00022723"/>
    </source>
</evidence>
<dbReference type="InParanoid" id="A0A1X2HAV4"/>
<dbReference type="InterPro" id="IPR037683">
    <property type="entry name" value="Rmd5_dRing"/>
</dbReference>
<dbReference type="InterPro" id="IPR006594">
    <property type="entry name" value="LisH"/>
</dbReference>
<dbReference type="GO" id="GO:0043161">
    <property type="term" value="P:proteasome-mediated ubiquitin-dependent protein catabolic process"/>
    <property type="evidence" value="ECO:0007669"/>
    <property type="project" value="InterPro"/>
</dbReference>
<comment type="caution">
    <text evidence="14">The sequence shown here is derived from an EMBL/GenBank/DDBJ whole genome shotgun (WGS) entry which is preliminary data.</text>
</comment>
<reference evidence="14 15" key="1">
    <citation type="submission" date="2016-07" db="EMBL/GenBank/DDBJ databases">
        <title>Pervasive Adenine N6-methylation of Active Genes in Fungi.</title>
        <authorList>
            <consortium name="DOE Joint Genome Institute"/>
            <person name="Mondo S.J."/>
            <person name="Dannebaum R.O."/>
            <person name="Kuo R.C."/>
            <person name="Labutti K."/>
            <person name="Haridas S."/>
            <person name="Kuo A."/>
            <person name="Salamov A."/>
            <person name="Ahrendt S.R."/>
            <person name="Lipzen A."/>
            <person name="Sullivan W."/>
            <person name="Andreopoulos W.B."/>
            <person name="Clum A."/>
            <person name="Lindquist E."/>
            <person name="Daum C."/>
            <person name="Ramamoorthy G.K."/>
            <person name="Gryganskyi A."/>
            <person name="Culley D."/>
            <person name="Magnuson J.K."/>
            <person name="James T.Y."/>
            <person name="O'Malley M.A."/>
            <person name="Stajich J.E."/>
            <person name="Spatafora J.W."/>
            <person name="Visel A."/>
            <person name="Grigoriev I.V."/>
        </authorList>
    </citation>
    <scope>NUCLEOTIDE SEQUENCE [LARGE SCALE GENOMIC DNA]</scope>
    <source>
        <strain evidence="14 15">NRRL 2496</strain>
    </source>
</reference>